<feature type="domain" description="HTH iclR-type" evidence="4">
    <location>
        <begin position="8"/>
        <end position="67"/>
    </location>
</feature>
<dbReference type="GO" id="GO:0003700">
    <property type="term" value="F:DNA-binding transcription factor activity"/>
    <property type="evidence" value="ECO:0007669"/>
    <property type="project" value="TreeGrafter"/>
</dbReference>
<name>A0A6J6BRP3_9ZZZZ</name>
<accession>A0A6J6BRP3</accession>
<dbReference type="AlphaFoldDB" id="A0A6J6BRP3"/>
<proteinExistence type="predicted"/>
<dbReference type="SUPFAM" id="SSF46785">
    <property type="entry name" value="Winged helix' DNA-binding domain"/>
    <property type="match status" value="1"/>
</dbReference>
<dbReference type="PROSITE" id="PS51078">
    <property type="entry name" value="ICLR_ED"/>
    <property type="match status" value="1"/>
</dbReference>
<dbReference type="EMBL" id="CAFBMG010000114">
    <property type="protein sequence ID" value="CAB4909238.1"/>
    <property type="molecule type" value="Genomic_DNA"/>
</dbReference>
<dbReference type="InterPro" id="IPR005471">
    <property type="entry name" value="Tscrpt_reg_IclR_N"/>
</dbReference>
<evidence type="ECO:0000256" key="3">
    <source>
        <dbReference type="ARBA" id="ARBA00023163"/>
    </source>
</evidence>
<evidence type="ECO:0000313" key="6">
    <source>
        <dbReference type="EMBL" id="CAB4541781.1"/>
    </source>
</evidence>
<evidence type="ECO:0000259" key="5">
    <source>
        <dbReference type="PROSITE" id="PS51078"/>
    </source>
</evidence>
<dbReference type="PANTHER" id="PTHR30136">
    <property type="entry name" value="HELIX-TURN-HELIX TRANSCRIPTIONAL REGULATOR, ICLR FAMILY"/>
    <property type="match status" value="1"/>
</dbReference>
<sequence length="221" mass="22825">MEPKISGVGVLDKSFSILALISESPRSLADVTSSTGLSRATAHRLALALEAHGLLRRLADGRFALGLHLMALGRAAAEQFPLAETAQPALAALREATGESVQLYITDATNRVCIAALESPHGLRTIVAVGAALPMDVGSAGRVLSGEQAPSGWLQTVGEREPGVASVSAAVRGPQQELLAAVSVSGPIDRLGRQPGKQHGQAVLEAAQRIQEALEPSRSAP</sequence>
<dbReference type="EMBL" id="CAEZYU010000157">
    <property type="protein sequence ID" value="CAB4761134.1"/>
    <property type="molecule type" value="Genomic_DNA"/>
</dbReference>
<keyword evidence="1" id="KW-0805">Transcription regulation</keyword>
<dbReference type="InterPro" id="IPR014757">
    <property type="entry name" value="Tscrpt_reg_IclR_C"/>
</dbReference>
<dbReference type="GO" id="GO:0003677">
    <property type="term" value="F:DNA binding"/>
    <property type="evidence" value="ECO:0007669"/>
    <property type="project" value="UniProtKB-KW"/>
</dbReference>
<dbReference type="Pfam" id="PF01614">
    <property type="entry name" value="IclR_C"/>
    <property type="match status" value="2"/>
</dbReference>
<keyword evidence="3" id="KW-0804">Transcription</keyword>
<reference evidence="6" key="1">
    <citation type="submission" date="2020-05" db="EMBL/GenBank/DDBJ databases">
        <authorList>
            <person name="Chiriac C."/>
            <person name="Salcher M."/>
            <person name="Ghai R."/>
            <person name="Kavagutti S V."/>
        </authorList>
    </citation>
    <scope>NUCLEOTIDE SEQUENCE</scope>
</reference>
<dbReference type="InterPro" id="IPR036388">
    <property type="entry name" value="WH-like_DNA-bd_sf"/>
</dbReference>
<dbReference type="InterPro" id="IPR050707">
    <property type="entry name" value="HTH_MetabolicPath_Reg"/>
</dbReference>
<feature type="domain" description="IclR-ED" evidence="5">
    <location>
        <begin position="68"/>
        <end position="216"/>
    </location>
</feature>
<evidence type="ECO:0000313" key="8">
    <source>
        <dbReference type="EMBL" id="CAB4909238.1"/>
    </source>
</evidence>
<protein>
    <submittedName>
        <fullName evidence="6">Unannotated protein</fullName>
    </submittedName>
</protein>
<evidence type="ECO:0000256" key="1">
    <source>
        <dbReference type="ARBA" id="ARBA00023015"/>
    </source>
</evidence>
<dbReference type="PANTHER" id="PTHR30136:SF39">
    <property type="entry name" value="TRANSCRIPTIONAL REGULATORY PROTEIN"/>
    <property type="match status" value="1"/>
</dbReference>
<dbReference type="InterPro" id="IPR029016">
    <property type="entry name" value="GAF-like_dom_sf"/>
</dbReference>
<dbReference type="SMART" id="SM00346">
    <property type="entry name" value="HTH_ICLR"/>
    <property type="match status" value="1"/>
</dbReference>
<dbReference type="GO" id="GO:0045892">
    <property type="term" value="P:negative regulation of DNA-templated transcription"/>
    <property type="evidence" value="ECO:0007669"/>
    <property type="project" value="TreeGrafter"/>
</dbReference>
<dbReference type="PROSITE" id="PS51077">
    <property type="entry name" value="HTH_ICLR"/>
    <property type="match status" value="1"/>
</dbReference>
<dbReference type="SUPFAM" id="SSF55781">
    <property type="entry name" value="GAF domain-like"/>
    <property type="match status" value="1"/>
</dbReference>
<evidence type="ECO:0000259" key="4">
    <source>
        <dbReference type="PROSITE" id="PS51077"/>
    </source>
</evidence>
<dbReference type="EMBL" id="CAEZSF010000097">
    <property type="protein sequence ID" value="CAB4541781.1"/>
    <property type="molecule type" value="Genomic_DNA"/>
</dbReference>
<organism evidence="6">
    <name type="scientific">freshwater metagenome</name>
    <dbReference type="NCBI Taxonomy" id="449393"/>
    <lineage>
        <taxon>unclassified sequences</taxon>
        <taxon>metagenomes</taxon>
        <taxon>ecological metagenomes</taxon>
    </lineage>
</organism>
<gene>
    <name evidence="6" type="ORF">UFOPK1358_01067</name>
    <name evidence="7" type="ORF">UFOPK2766_02218</name>
    <name evidence="8" type="ORF">UFOPK3519_01306</name>
</gene>
<keyword evidence="2" id="KW-0238">DNA-binding</keyword>
<dbReference type="Pfam" id="PF09339">
    <property type="entry name" value="HTH_IclR"/>
    <property type="match status" value="1"/>
</dbReference>
<evidence type="ECO:0000256" key="2">
    <source>
        <dbReference type="ARBA" id="ARBA00023125"/>
    </source>
</evidence>
<evidence type="ECO:0000313" key="7">
    <source>
        <dbReference type="EMBL" id="CAB4761134.1"/>
    </source>
</evidence>
<dbReference type="Gene3D" id="3.30.450.40">
    <property type="match status" value="2"/>
</dbReference>
<dbReference type="InterPro" id="IPR036390">
    <property type="entry name" value="WH_DNA-bd_sf"/>
</dbReference>
<dbReference type="Gene3D" id="1.10.10.10">
    <property type="entry name" value="Winged helix-like DNA-binding domain superfamily/Winged helix DNA-binding domain"/>
    <property type="match status" value="1"/>
</dbReference>